<proteinExistence type="predicted"/>
<dbReference type="InterPro" id="IPR024445">
    <property type="entry name" value="Tnp_ISXO2-like"/>
</dbReference>
<dbReference type="SMART" id="SM01126">
    <property type="entry name" value="DDE_Tnp_IS1595"/>
    <property type="match status" value="1"/>
</dbReference>
<evidence type="ECO:0000259" key="1">
    <source>
        <dbReference type="SMART" id="SM01126"/>
    </source>
</evidence>
<dbReference type="NCBIfam" id="NF033547">
    <property type="entry name" value="transpos_IS1595"/>
    <property type="match status" value="1"/>
</dbReference>
<organism evidence="2 3">
    <name type="scientific">Trichuris muris</name>
    <name type="common">Mouse whipworm</name>
    <dbReference type="NCBI Taxonomy" id="70415"/>
    <lineage>
        <taxon>Eukaryota</taxon>
        <taxon>Metazoa</taxon>
        <taxon>Ecdysozoa</taxon>
        <taxon>Nematoda</taxon>
        <taxon>Enoplea</taxon>
        <taxon>Dorylaimia</taxon>
        <taxon>Trichinellida</taxon>
        <taxon>Trichuridae</taxon>
        <taxon>Trichuris</taxon>
    </lineage>
</organism>
<dbReference type="Proteomes" id="UP000046395">
    <property type="component" value="Unassembled WGS sequence"/>
</dbReference>
<protein>
    <submittedName>
        <fullName evidence="3">DDE_Tnp_IS1595 domain-containing protein</fullName>
    </submittedName>
</protein>
<name>A0A5S6Q554_TRIMR</name>
<evidence type="ECO:0000313" key="3">
    <source>
        <dbReference type="WBParaSite" id="TMUE_0000002082.1"/>
    </source>
</evidence>
<dbReference type="STRING" id="70415.A0A5S6Q554"/>
<dbReference type="AlphaFoldDB" id="A0A5S6Q554"/>
<dbReference type="PANTHER" id="PTHR47163:SF2">
    <property type="entry name" value="SI:DKEY-17M8.2"/>
    <property type="match status" value="1"/>
</dbReference>
<keyword evidence="2" id="KW-1185">Reference proteome</keyword>
<dbReference type="Pfam" id="PF12762">
    <property type="entry name" value="DDE_Tnp_IS1595"/>
    <property type="match status" value="1"/>
</dbReference>
<reference evidence="3" key="1">
    <citation type="submission" date="2019-12" db="UniProtKB">
        <authorList>
            <consortium name="WormBaseParasite"/>
        </authorList>
    </citation>
    <scope>IDENTIFICATION</scope>
</reference>
<dbReference type="InterPro" id="IPR053164">
    <property type="entry name" value="IS1016-like_transposase"/>
</dbReference>
<evidence type="ECO:0000313" key="2">
    <source>
        <dbReference type="Proteomes" id="UP000046395"/>
    </source>
</evidence>
<dbReference type="WBParaSite" id="TMUE_0000002082.1">
    <property type="protein sequence ID" value="TMUE_0000002082.1"/>
    <property type="gene ID" value="WBGene00297943"/>
</dbReference>
<sequence>MSFNIFEVCERFKEEEAAIRFLQEKGALHQHRTCTRGHAMKYCQRTGRHGPRWRCQKGGGGEEVPVRRGTWFDGEKLELKKALVLIYSWSRGYTRMSFCSRELGISSNCAVAMQKRLREVAAESLLRDPLVIGGPGLTVEVDETAFSKRKYQRGRMYPTQWVLGGVCRETGECFLVPVGNRSSQTLLPLIRQYVRPGTTVITDEWRGYRGLAGSGYTHLTVNHSLQFVQPETGAHTQTVESLWAQVKRSNKLRCGTPRRFLDSYLCEFMWRRRLRPRQDPFDCIVNDIATYWPPQ</sequence>
<accession>A0A5S6Q554</accession>
<feature type="domain" description="ISXO2-like transposase" evidence="1">
    <location>
        <begin position="131"/>
        <end position="273"/>
    </location>
</feature>
<dbReference type="PANTHER" id="PTHR47163">
    <property type="entry name" value="DDE_TNP_IS1595 DOMAIN-CONTAINING PROTEIN"/>
    <property type="match status" value="1"/>
</dbReference>